<dbReference type="Pfam" id="PF00133">
    <property type="entry name" value="tRNA-synt_1"/>
    <property type="match status" value="1"/>
</dbReference>
<dbReference type="RefSeq" id="XP_030921688.1">
    <property type="nucleotide sequence ID" value="XM_031065828.1"/>
</dbReference>
<dbReference type="Gene3D" id="3.90.740.10">
    <property type="entry name" value="Valyl/Leucyl/Isoleucyl-tRNA synthetase, editing domain"/>
    <property type="match status" value="1"/>
</dbReference>
<name>A0A8N5F272_GEOFO</name>
<evidence type="ECO:0000256" key="8">
    <source>
        <dbReference type="ARBA" id="ARBA00029936"/>
    </source>
</evidence>
<accession>A0A8N5F272</accession>
<gene>
    <name evidence="11" type="primary">LOC115949295</name>
</gene>
<dbReference type="PANTHER" id="PTHR11946">
    <property type="entry name" value="VALYL-TRNA SYNTHETASES"/>
    <property type="match status" value="1"/>
</dbReference>
<evidence type="ECO:0000256" key="1">
    <source>
        <dbReference type="ARBA" id="ARBA00005594"/>
    </source>
</evidence>
<comment type="similarity">
    <text evidence="1">Belongs to the class-I aminoacyl-tRNA synthetase family.</text>
</comment>
<dbReference type="SUPFAM" id="SSF50677">
    <property type="entry name" value="ValRS/IleRS/LeuRS editing domain"/>
    <property type="match status" value="1"/>
</dbReference>
<dbReference type="PANTHER" id="PTHR11946:SF71">
    <property type="entry name" value="VALINE--TRNA LIGASE, MITOCHONDRIAL"/>
    <property type="match status" value="1"/>
</dbReference>
<dbReference type="InterPro" id="IPR002300">
    <property type="entry name" value="aa-tRNA-synth_Ia"/>
</dbReference>
<evidence type="ECO:0000256" key="3">
    <source>
        <dbReference type="ARBA" id="ARBA00022598"/>
    </source>
</evidence>
<organism evidence="10 11">
    <name type="scientific">Geospiza fortis</name>
    <name type="common">Medium ground-finch</name>
    <dbReference type="NCBI Taxonomy" id="48883"/>
    <lineage>
        <taxon>Eukaryota</taxon>
        <taxon>Metazoa</taxon>
        <taxon>Chordata</taxon>
        <taxon>Craniata</taxon>
        <taxon>Vertebrata</taxon>
        <taxon>Euteleostomi</taxon>
        <taxon>Archelosauria</taxon>
        <taxon>Archosauria</taxon>
        <taxon>Dinosauria</taxon>
        <taxon>Saurischia</taxon>
        <taxon>Theropoda</taxon>
        <taxon>Coelurosauria</taxon>
        <taxon>Aves</taxon>
        <taxon>Neognathae</taxon>
        <taxon>Neoaves</taxon>
        <taxon>Telluraves</taxon>
        <taxon>Australaves</taxon>
        <taxon>Passeriformes</taxon>
        <taxon>Thraupidae</taxon>
        <taxon>Geospiza</taxon>
    </lineage>
</organism>
<keyword evidence="5" id="KW-0067">ATP-binding</keyword>
<dbReference type="GO" id="GO:0004832">
    <property type="term" value="F:valine-tRNA ligase activity"/>
    <property type="evidence" value="ECO:0007669"/>
    <property type="project" value="UniProtKB-EC"/>
</dbReference>
<reference evidence="11" key="1">
    <citation type="submission" date="2025-08" db="UniProtKB">
        <authorList>
            <consortium name="RefSeq"/>
        </authorList>
    </citation>
    <scope>IDENTIFICATION</scope>
</reference>
<dbReference type="SUPFAM" id="SSF52374">
    <property type="entry name" value="Nucleotidylyl transferase"/>
    <property type="match status" value="1"/>
</dbReference>
<evidence type="ECO:0000256" key="2">
    <source>
        <dbReference type="ARBA" id="ARBA00013169"/>
    </source>
</evidence>
<evidence type="ECO:0000256" key="5">
    <source>
        <dbReference type="ARBA" id="ARBA00022840"/>
    </source>
</evidence>
<dbReference type="GO" id="GO:0005524">
    <property type="term" value="F:ATP binding"/>
    <property type="evidence" value="ECO:0007669"/>
    <property type="project" value="UniProtKB-KW"/>
</dbReference>
<dbReference type="InterPro" id="IPR009008">
    <property type="entry name" value="Val/Leu/Ile-tRNA-synth_edit"/>
</dbReference>
<dbReference type="Gene3D" id="3.40.50.620">
    <property type="entry name" value="HUPs"/>
    <property type="match status" value="1"/>
</dbReference>
<evidence type="ECO:0000313" key="10">
    <source>
        <dbReference type="Proteomes" id="UP000504602"/>
    </source>
</evidence>
<keyword evidence="10" id="KW-1185">Reference proteome</keyword>
<dbReference type="InterPro" id="IPR014729">
    <property type="entry name" value="Rossmann-like_a/b/a_fold"/>
</dbReference>
<feature type="domain" description="Aminoacyl-tRNA synthetase class Ia" evidence="9">
    <location>
        <begin position="1"/>
        <end position="46"/>
    </location>
</feature>
<evidence type="ECO:0000259" key="9">
    <source>
        <dbReference type="Pfam" id="PF00133"/>
    </source>
</evidence>
<dbReference type="Proteomes" id="UP000504602">
    <property type="component" value="Unplaced"/>
</dbReference>
<dbReference type="AlphaFoldDB" id="A0A8N5F272"/>
<dbReference type="OrthoDB" id="629407at2759"/>
<dbReference type="InterPro" id="IPR002303">
    <property type="entry name" value="Valyl-tRNA_ligase"/>
</dbReference>
<evidence type="ECO:0000256" key="7">
    <source>
        <dbReference type="ARBA" id="ARBA00023146"/>
    </source>
</evidence>
<proteinExistence type="inferred from homology"/>
<keyword evidence="7" id="KW-0030">Aminoacyl-tRNA synthetase</keyword>
<evidence type="ECO:0000256" key="4">
    <source>
        <dbReference type="ARBA" id="ARBA00022741"/>
    </source>
</evidence>
<dbReference type="GO" id="GO:0005829">
    <property type="term" value="C:cytosol"/>
    <property type="evidence" value="ECO:0007669"/>
    <property type="project" value="TreeGrafter"/>
</dbReference>
<keyword evidence="6" id="KW-0648">Protein biosynthesis</keyword>
<dbReference type="GO" id="GO:0002161">
    <property type="term" value="F:aminoacyl-tRNA deacylase activity"/>
    <property type="evidence" value="ECO:0007669"/>
    <property type="project" value="InterPro"/>
</dbReference>
<sequence>MDAGFSRAVTEAFVRLFEAGLIRRDQRAVTWSCALRSALADIEVEPRVLTGPTALSVPNCPHPVTFGVLVTFAYPVEGDDGLEVPVATTRPETLFGDVAVAVHPQDPRYPVR</sequence>
<evidence type="ECO:0000313" key="11">
    <source>
        <dbReference type="RefSeq" id="XP_030921688.1"/>
    </source>
</evidence>
<dbReference type="GeneID" id="115949295"/>
<keyword evidence="4" id="KW-0547">Nucleotide-binding</keyword>
<dbReference type="GO" id="GO:0006438">
    <property type="term" value="P:valyl-tRNA aminoacylation"/>
    <property type="evidence" value="ECO:0007669"/>
    <property type="project" value="InterPro"/>
</dbReference>
<evidence type="ECO:0000256" key="6">
    <source>
        <dbReference type="ARBA" id="ARBA00022917"/>
    </source>
</evidence>
<keyword evidence="3" id="KW-0436">Ligase</keyword>
<dbReference type="EC" id="6.1.1.9" evidence="2"/>
<protein>
    <recommendedName>
        <fullName evidence="2">valine--tRNA ligase</fullName>
        <ecNumber evidence="2">6.1.1.9</ecNumber>
    </recommendedName>
    <alternativeName>
        <fullName evidence="8">Valyl-tRNA synthetase</fullName>
    </alternativeName>
</protein>